<protein>
    <recommendedName>
        <fullName evidence="5">Right handed beta helix domain-containing protein</fullName>
    </recommendedName>
</protein>
<feature type="signal peptide" evidence="2">
    <location>
        <begin position="1"/>
        <end position="24"/>
    </location>
</feature>
<dbReference type="SUPFAM" id="SSF51126">
    <property type="entry name" value="Pectin lyase-like"/>
    <property type="match status" value="1"/>
</dbReference>
<keyword evidence="4" id="KW-1185">Reference proteome</keyword>
<evidence type="ECO:0000256" key="2">
    <source>
        <dbReference type="SAM" id="SignalP"/>
    </source>
</evidence>
<gene>
    <name evidence="3" type="ORF">COMA1_30105</name>
</gene>
<dbReference type="InterPro" id="IPR012334">
    <property type="entry name" value="Pectin_lyas_fold"/>
</dbReference>
<organism evidence="3 4">
    <name type="scientific">Candidatus Nitrospira nitrosa</name>
    <dbReference type="NCBI Taxonomy" id="1742972"/>
    <lineage>
        <taxon>Bacteria</taxon>
        <taxon>Pseudomonadati</taxon>
        <taxon>Nitrospirota</taxon>
        <taxon>Nitrospiria</taxon>
        <taxon>Nitrospirales</taxon>
        <taxon>Nitrospiraceae</taxon>
        <taxon>Nitrospira</taxon>
    </lineage>
</organism>
<dbReference type="Gene3D" id="2.160.20.10">
    <property type="entry name" value="Single-stranded right-handed beta-helix, Pectin lyase-like"/>
    <property type="match status" value="1"/>
</dbReference>
<feature type="region of interest" description="Disordered" evidence="1">
    <location>
        <begin position="329"/>
        <end position="348"/>
    </location>
</feature>
<dbReference type="AlphaFoldDB" id="A0A0S4LKL6"/>
<dbReference type="EMBL" id="CZQA01000009">
    <property type="protein sequence ID" value="CUS36532.1"/>
    <property type="molecule type" value="Genomic_DNA"/>
</dbReference>
<reference evidence="3 4" key="1">
    <citation type="submission" date="2015-10" db="EMBL/GenBank/DDBJ databases">
        <authorList>
            <person name="Gilbert D.G."/>
        </authorList>
    </citation>
    <scope>NUCLEOTIDE SEQUENCE [LARGE SCALE GENOMIC DNA]</scope>
    <source>
        <strain evidence="3">COMA1</strain>
    </source>
</reference>
<evidence type="ECO:0008006" key="5">
    <source>
        <dbReference type="Google" id="ProtNLM"/>
    </source>
</evidence>
<evidence type="ECO:0000313" key="3">
    <source>
        <dbReference type="EMBL" id="CUS36532.1"/>
    </source>
</evidence>
<proteinExistence type="predicted"/>
<dbReference type="Proteomes" id="UP000199032">
    <property type="component" value="Unassembled WGS sequence"/>
</dbReference>
<dbReference type="InterPro" id="IPR011050">
    <property type="entry name" value="Pectin_lyase_fold/virulence"/>
</dbReference>
<feature type="region of interest" description="Disordered" evidence="1">
    <location>
        <begin position="513"/>
        <end position="532"/>
    </location>
</feature>
<feature type="chain" id="PRO_5006624061" description="Right handed beta helix domain-containing protein" evidence="2">
    <location>
        <begin position="25"/>
        <end position="532"/>
    </location>
</feature>
<evidence type="ECO:0000256" key="1">
    <source>
        <dbReference type="SAM" id="MobiDB-lite"/>
    </source>
</evidence>
<keyword evidence="2" id="KW-0732">Signal</keyword>
<evidence type="ECO:0000313" key="4">
    <source>
        <dbReference type="Proteomes" id="UP000199032"/>
    </source>
</evidence>
<name>A0A0S4LKL6_9BACT</name>
<sequence>MQFLWLPLILFMAAVPITHSPAEAACSGGGTAWTCTAGSTAADINSAINSASDGAVITLSTGTYSGTGIQLSARNGVTLICQTVGGCTMTGNDSVFEINGCPAARTNLMRISGFNFTTAGNNKIWIYCTFDITKLRLDNLTFTSIGSGNLAIFVGEGGGGPPFADRGEVYGVVDHVTCQSPSHNFVCLHNTSGGDQWRTGGVGSANALFFEDSVCNFGTRDDFTKSCVDNWRAHAMVLRFNTVTGSNLRAHSYCHYGPEVMEIYGNTISTESVSSPGAWDIHLQGSGEQMVWGNIVSPQGSGSLVPIATQSYRSDSSNLPQGDCTVIADGTQTGVGTPRDPNDGNRSPTSSYYGYPYWHQPGRDGAGTLKPMYSFLNRTRGTNAIAHLVVNNSGTWTGSKANCSNTNTSRVNCHLQLNRDLYQETPSFTGSSGLGAGPLANRPAVCTPTPESADVGNGGVGYWATDQGSWNRSASNPRGAQFNGADGVLYRCSATNTWTIAYTPYTYPHPLQTGGGGASNTPPPSPTNLTVQ</sequence>
<accession>A0A0S4LKL6</accession>